<dbReference type="Proteomes" id="UP001219518">
    <property type="component" value="Unassembled WGS sequence"/>
</dbReference>
<feature type="region of interest" description="Disordered" evidence="1">
    <location>
        <begin position="240"/>
        <end position="310"/>
    </location>
</feature>
<feature type="compositionally biased region" description="Acidic residues" evidence="1">
    <location>
        <begin position="240"/>
        <end position="258"/>
    </location>
</feature>
<evidence type="ECO:0000313" key="3">
    <source>
        <dbReference type="Proteomes" id="UP001219518"/>
    </source>
</evidence>
<keyword evidence="3" id="KW-1185">Reference proteome</keyword>
<name>A0AAE1HXD3_9NEOP</name>
<feature type="compositionally biased region" description="Basic and acidic residues" evidence="1">
    <location>
        <begin position="259"/>
        <end position="270"/>
    </location>
</feature>
<gene>
    <name evidence="2" type="ORF">KUF71_002861</name>
</gene>
<sequence length="310" mass="35242">MKGDYKEVRRSVYREKHKVWPNIPKTNDEVQAFLQKAFEEKSIKTSTGELFLYLSEKGLHMFTFQSNLRLMAHCTSLMGDGTFDKATKHTYQLYTIHGYLDGFHIPLAFFPLKGKSQELYTEVWNLILKEADLIRSFVCPYAILFDFELEAHNAVRDPTNFGKNCNVKGCRFHFSQNLTKKIRGEPVLRTAYDKKQSGEMGDSNNEDDIPERKWLLRFLGLSCLPPQLGVGMYTPVTLPSEEESTDWEPESDSGGESEPECHAQEPEPTRTRPALATRPTPAAQTQLRTQSAAASAEATLTGGRPKRLRK</sequence>
<protein>
    <submittedName>
        <fullName evidence="2">Glutaminase</fullName>
    </submittedName>
</protein>
<evidence type="ECO:0000256" key="1">
    <source>
        <dbReference type="SAM" id="MobiDB-lite"/>
    </source>
</evidence>
<proteinExistence type="predicted"/>
<reference evidence="2" key="1">
    <citation type="submission" date="2021-07" db="EMBL/GenBank/DDBJ databases">
        <authorList>
            <person name="Catto M.A."/>
            <person name="Jacobson A."/>
            <person name="Kennedy G."/>
            <person name="Labadie P."/>
            <person name="Hunt B.G."/>
            <person name="Srinivasan R."/>
        </authorList>
    </citation>
    <scope>NUCLEOTIDE SEQUENCE</scope>
    <source>
        <strain evidence="2">PL_HMW_Pooled</strain>
        <tissue evidence="2">Head</tissue>
    </source>
</reference>
<dbReference type="EMBL" id="JAHWGI010001378">
    <property type="protein sequence ID" value="KAK3929140.1"/>
    <property type="molecule type" value="Genomic_DNA"/>
</dbReference>
<comment type="caution">
    <text evidence="2">The sequence shown here is derived from an EMBL/GenBank/DDBJ whole genome shotgun (WGS) entry which is preliminary data.</text>
</comment>
<dbReference type="AlphaFoldDB" id="A0AAE1HXD3"/>
<accession>A0AAE1HXD3</accession>
<reference evidence="2" key="2">
    <citation type="journal article" date="2023" name="BMC Genomics">
        <title>Pest status, molecular evolution, and epigenetic factors derived from the genome assembly of Frankliniella fusca, a thysanopteran phytovirus vector.</title>
        <authorList>
            <person name="Catto M.A."/>
            <person name="Labadie P.E."/>
            <person name="Jacobson A.L."/>
            <person name="Kennedy G.G."/>
            <person name="Srinivasan R."/>
            <person name="Hunt B.G."/>
        </authorList>
    </citation>
    <scope>NUCLEOTIDE SEQUENCE</scope>
    <source>
        <strain evidence="2">PL_HMW_Pooled</strain>
    </source>
</reference>
<organism evidence="2 3">
    <name type="scientific">Frankliniella fusca</name>
    <dbReference type="NCBI Taxonomy" id="407009"/>
    <lineage>
        <taxon>Eukaryota</taxon>
        <taxon>Metazoa</taxon>
        <taxon>Ecdysozoa</taxon>
        <taxon>Arthropoda</taxon>
        <taxon>Hexapoda</taxon>
        <taxon>Insecta</taxon>
        <taxon>Pterygota</taxon>
        <taxon>Neoptera</taxon>
        <taxon>Paraneoptera</taxon>
        <taxon>Thysanoptera</taxon>
        <taxon>Terebrantia</taxon>
        <taxon>Thripoidea</taxon>
        <taxon>Thripidae</taxon>
        <taxon>Frankliniella</taxon>
    </lineage>
</organism>
<feature type="compositionally biased region" description="Low complexity" evidence="1">
    <location>
        <begin position="271"/>
        <end position="287"/>
    </location>
</feature>
<evidence type="ECO:0000313" key="2">
    <source>
        <dbReference type="EMBL" id="KAK3929140.1"/>
    </source>
</evidence>